<keyword evidence="11" id="KW-1185">Reference proteome</keyword>
<comment type="similarity">
    <text evidence="2">Belongs to the SLC12A transporter family.</text>
</comment>
<dbReference type="FunFam" id="1.20.1740.10:FF:000013">
    <property type="entry name" value="Solute carrier family 12 member"/>
    <property type="match status" value="1"/>
</dbReference>
<feature type="transmembrane region" description="Helical" evidence="7">
    <location>
        <begin position="16"/>
        <end position="36"/>
    </location>
</feature>
<feature type="transmembrane region" description="Helical" evidence="7">
    <location>
        <begin position="48"/>
        <end position="74"/>
    </location>
</feature>
<feature type="transmembrane region" description="Helical" evidence="7">
    <location>
        <begin position="234"/>
        <end position="254"/>
    </location>
</feature>
<evidence type="ECO:0000259" key="9">
    <source>
        <dbReference type="Pfam" id="PF03522"/>
    </source>
</evidence>
<evidence type="ECO:0000256" key="1">
    <source>
        <dbReference type="ARBA" id="ARBA00004141"/>
    </source>
</evidence>
<dbReference type="Pfam" id="PF03522">
    <property type="entry name" value="SLC12"/>
    <property type="match status" value="2"/>
</dbReference>
<evidence type="ECO:0000256" key="7">
    <source>
        <dbReference type="SAM" id="Phobius"/>
    </source>
</evidence>
<dbReference type="AlphaFoldDB" id="A0A5C6F6M2"/>
<feature type="transmembrane region" description="Helical" evidence="7">
    <location>
        <begin position="274"/>
        <end position="293"/>
    </location>
</feature>
<organism evidence="10 11">
    <name type="scientific">Rubripirellula reticaptiva</name>
    <dbReference type="NCBI Taxonomy" id="2528013"/>
    <lineage>
        <taxon>Bacteria</taxon>
        <taxon>Pseudomonadati</taxon>
        <taxon>Planctomycetota</taxon>
        <taxon>Planctomycetia</taxon>
        <taxon>Pirellulales</taxon>
        <taxon>Pirellulaceae</taxon>
        <taxon>Rubripirellula</taxon>
    </lineage>
</organism>
<reference evidence="10 11" key="1">
    <citation type="submission" date="2019-02" db="EMBL/GenBank/DDBJ databases">
        <title>Deep-cultivation of Planctomycetes and their phenomic and genomic characterization uncovers novel biology.</title>
        <authorList>
            <person name="Wiegand S."/>
            <person name="Jogler M."/>
            <person name="Boedeker C."/>
            <person name="Pinto D."/>
            <person name="Vollmers J."/>
            <person name="Rivas-Marin E."/>
            <person name="Kohn T."/>
            <person name="Peeters S.H."/>
            <person name="Heuer A."/>
            <person name="Rast P."/>
            <person name="Oberbeckmann S."/>
            <person name="Bunk B."/>
            <person name="Jeske O."/>
            <person name="Meyerdierks A."/>
            <person name="Storesund J.E."/>
            <person name="Kallscheuer N."/>
            <person name="Luecker S."/>
            <person name="Lage O.M."/>
            <person name="Pohl T."/>
            <person name="Merkel B.J."/>
            <person name="Hornburger P."/>
            <person name="Mueller R.-W."/>
            <person name="Bruemmer F."/>
            <person name="Labrenz M."/>
            <person name="Spormann A.M."/>
            <person name="Op Den Camp H."/>
            <person name="Overmann J."/>
            <person name="Amann R."/>
            <person name="Jetten M.S.M."/>
            <person name="Mascher T."/>
            <person name="Medema M.H."/>
            <person name="Devos D.P."/>
            <person name="Kaster A.-K."/>
            <person name="Ovreas L."/>
            <person name="Rohde M."/>
            <person name="Galperin M.Y."/>
            <person name="Jogler C."/>
        </authorList>
    </citation>
    <scope>NUCLEOTIDE SEQUENCE [LARGE SCALE GENOMIC DNA]</scope>
    <source>
        <strain evidence="10 11">Poly59</strain>
    </source>
</reference>
<dbReference type="Proteomes" id="UP000317977">
    <property type="component" value="Unassembled WGS sequence"/>
</dbReference>
<keyword evidence="4 7" id="KW-0812">Transmembrane</keyword>
<dbReference type="EMBL" id="SJPX01000002">
    <property type="protein sequence ID" value="TWU56220.1"/>
    <property type="molecule type" value="Genomic_DNA"/>
</dbReference>
<feature type="transmembrane region" description="Helical" evidence="7">
    <location>
        <begin position="158"/>
        <end position="179"/>
    </location>
</feature>
<comment type="subcellular location">
    <subcellularLocation>
        <location evidence="1">Membrane</location>
        <topology evidence="1">Multi-pass membrane protein</topology>
    </subcellularLocation>
</comment>
<evidence type="ECO:0000256" key="2">
    <source>
        <dbReference type="ARBA" id="ARBA00010593"/>
    </source>
</evidence>
<dbReference type="RefSeq" id="WP_246151574.1">
    <property type="nucleotide sequence ID" value="NZ_SJPX01000002.1"/>
</dbReference>
<evidence type="ECO:0000259" key="8">
    <source>
        <dbReference type="Pfam" id="PF00324"/>
    </source>
</evidence>
<proteinExistence type="inferred from homology"/>
<sequence length="749" mass="81684">MSNRAADSLPAGPAKFGMFAGVFTPCTLTILGVIMFLRFGQVVGQSGIINAVLIVLAAKAITTLTTLSLSAIATNTRVKGGGAYYLISRSLGVEFGGAIGILFFSAQAISVAMYIIGFTEAFAETFPQWSGHFIAIASTVNLITFVCVYIGAGWTIKVQYFILAILVAALGSFYAGAIADFNPVYLQENLTSHYIGGENWFTMFALFFPAVTGIMAGANMSGDLANPSKSIPRGTLLAIAVTAIVYLSQAFLLGCARPADELINNTMVIRDLSIWPIAITAGVFAATLSSALGSMMGAPRILQAFARDEIFSSLSFFGAGSGLTNEPRRATVLTFAIAQICIVLGDLNAIAPIITMFFMITYGLLNLATFYEAITKNPSYRPTFRFSHWLTSLAGTIGCLGVMFLVNWKWATASILFIGGLHWFIRSREIEARWGDLQSGVIFERARKSLLRLETEAYHPKNWRPIIMALSGTGWTRSHIPIYGHWLTSGHGMMTLAHVISGDIEDHAELRDRYEKVLRNFIAKEQLEAFPAVTCNALLSDGIESLMQCSGIGGLRPNTVLLGWPRDESKAEAFGANIRLIARMNRSILTMRFLSHRGDEALAGSDDNSNVDEHWKIPAGTIDVWWRGMENGALMMLLAHLLNRNSGWRDNPIRLMRVVENEEAKEEVRKHLVELGASSRIKVIPEVVVSNRPASEVIAQASASAAIVLLGFQTPDEGKEMELYRRMEELAGDLPRLLFVDSAGGMALE</sequence>
<dbReference type="PANTHER" id="PTHR11827">
    <property type="entry name" value="SOLUTE CARRIER FAMILY 12, CATION COTRANSPORTERS"/>
    <property type="match status" value="1"/>
</dbReference>
<dbReference type="Gene3D" id="1.20.1740.10">
    <property type="entry name" value="Amino acid/polyamine transporter I"/>
    <property type="match status" value="1"/>
</dbReference>
<evidence type="ECO:0000256" key="5">
    <source>
        <dbReference type="ARBA" id="ARBA00022989"/>
    </source>
</evidence>
<keyword evidence="3" id="KW-0813">Transport</keyword>
<keyword evidence="5 7" id="KW-1133">Transmembrane helix</keyword>
<evidence type="ECO:0000256" key="4">
    <source>
        <dbReference type="ARBA" id="ARBA00022692"/>
    </source>
</evidence>
<protein>
    <submittedName>
        <fullName evidence="10">Amino acid permease</fullName>
    </submittedName>
</protein>
<keyword evidence="6 7" id="KW-0472">Membrane</keyword>
<evidence type="ECO:0000313" key="11">
    <source>
        <dbReference type="Proteomes" id="UP000317977"/>
    </source>
</evidence>
<gene>
    <name evidence="10" type="ORF">Poly59_25240</name>
</gene>
<evidence type="ECO:0000313" key="10">
    <source>
        <dbReference type="EMBL" id="TWU56220.1"/>
    </source>
</evidence>
<feature type="transmembrane region" description="Helical" evidence="7">
    <location>
        <begin position="199"/>
        <end position="222"/>
    </location>
</feature>
<dbReference type="Pfam" id="PF00324">
    <property type="entry name" value="AA_permease"/>
    <property type="match status" value="1"/>
</dbReference>
<feature type="transmembrane region" description="Helical" evidence="7">
    <location>
        <begin position="353"/>
        <end position="374"/>
    </location>
</feature>
<dbReference type="InterPro" id="IPR004841">
    <property type="entry name" value="AA-permease/SLC12A_dom"/>
</dbReference>
<feature type="domain" description="SLC12A transporter C-terminal" evidence="9">
    <location>
        <begin position="616"/>
        <end position="689"/>
    </location>
</feature>
<feature type="transmembrane region" description="Helical" evidence="7">
    <location>
        <begin position="129"/>
        <end position="151"/>
    </location>
</feature>
<evidence type="ECO:0000256" key="6">
    <source>
        <dbReference type="ARBA" id="ARBA00023136"/>
    </source>
</evidence>
<feature type="domain" description="SLC12A transporter C-terminal" evidence="9">
    <location>
        <begin position="485"/>
        <end position="567"/>
    </location>
</feature>
<dbReference type="InterPro" id="IPR018491">
    <property type="entry name" value="SLC12_C"/>
</dbReference>
<feature type="transmembrane region" description="Helical" evidence="7">
    <location>
        <begin position="95"/>
        <end position="117"/>
    </location>
</feature>
<dbReference type="PANTHER" id="PTHR11827:SF72">
    <property type="entry name" value="GH08340P"/>
    <property type="match status" value="1"/>
</dbReference>
<comment type="caution">
    <text evidence="10">The sequence shown here is derived from an EMBL/GenBank/DDBJ whole genome shotgun (WGS) entry which is preliminary data.</text>
</comment>
<dbReference type="InterPro" id="IPR004842">
    <property type="entry name" value="SLC12A_fam"/>
</dbReference>
<accession>A0A5C6F6M2</accession>
<feature type="domain" description="Amino acid permease/ SLC12A" evidence="8">
    <location>
        <begin position="22"/>
        <end position="465"/>
    </location>
</feature>
<dbReference type="GO" id="GO:0016020">
    <property type="term" value="C:membrane"/>
    <property type="evidence" value="ECO:0007669"/>
    <property type="project" value="UniProtKB-SubCell"/>
</dbReference>
<feature type="transmembrane region" description="Helical" evidence="7">
    <location>
        <begin position="386"/>
        <end position="404"/>
    </location>
</feature>
<name>A0A5C6F6M2_9BACT</name>
<dbReference type="GO" id="GO:0015377">
    <property type="term" value="F:chloride:monoatomic cation symporter activity"/>
    <property type="evidence" value="ECO:0007669"/>
    <property type="project" value="InterPro"/>
</dbReference>
<evidence type="ECO:0000256" key="3">
    <source>
        <dbReference type="ARBA" id="ARBA00022448"/>
    </source>
</evidence>